<comment type="subunit">
    <text evidence="4 6">Homodimer.</text>
</comment>
<sequence length="427" mass="48938">MEYQFHPGMDYAKELDKQDPLREIRHRFYVKENEIYMDGNSLGLCSKDAEKAVLKALDVWKEHGIGIWNVEDSKYFLYPSYIGKRMASLIHAEPDEVTITNSVTINIHQGISTFYKPTKDRYKILVDNLNFPTDRYAVDSQVRLHGYEPADAVKVVESQDGRMLSEDAIIDAMTKDVALIVLPSLLYRSAQLLDMERITAEAHKRDIIIGWDLCHSIGAVYHDFQKIDPDFAVWCNYKYISGGPGTTAGLYINKKHFDKNPGLAGWHGNVKATQFQLKHQYEHSNDADGWLTGTPPILSMAAIDGVLDIYEEVGMDKIREKSLKLTAYLMYLIDERLVKLGYRIGNPREDMKRGGHVSLEHDEAYRICQALKKHGVIPDFREPNVVRLAPVALYVSYEDIHRFADILEELTINKEYEQFSNTRSLVV</sequence>
<dbReference type="RefSeq" id="WP_128745645.1">
    <property type="nucleotide sequence ID" value="NZ_CP035281.1"/>
</dbReference>
<evidence type="ECO:0000313" key="8">
    <source>
        <dbReference type="Proteomes" id="UP000287601"/>
    </source>
</evidence>
<dbReference type="InterPro" id="IPR015422">
    <property type="entry name" value="PyrdxlP-dep_Trfase_small"/>
</dbReference>
<dbReference type="EMBL" id="CP035281">
    <property type="protein sequence ID" value="QAT42996.1"/>
    <property type="molecule type" value="Genomic_DNA"/>
</dbReference>
<keyword evidence="8" id="KW-1185">Reference proteome</keyword>
<dbReference type="GO" id="GO:0009435">
    <property type="term" value="P:NAD+ biosynthetic process"/>
    <property type="evidence" value="ECO:0007669"/>
    <property type="project" value="UniProtKB-UniRule"/>
</dbReference>
<feature type="binding site" evidence="4">
    <location>
        <begin position="131"/>
        <end position="134"/>
    </location>
    <ligand>
        <name>pyridoxal 5'-phosphate</name>
        <dbReference type="ChEBI" id="CHEBI:597326"/>
    </ligand>
</feature>
<feature type="binding site" evidence="4">
    <location>
        <position position="215"/>
    </location>
    <ligand>
        <name>pyridoxal 5'-phosphate</name>
        <dbReference type="ChEBI" id="CHEBI:597326"/>
    </ligand>
</feature>
<accession>A0A410PVU2</accession>
<dbReference type="GO" id="GO:0030170">
    <property type="term" value="F:pyridoxal phosphate binding"/>
    <property type="evidence" value="ECO:0007669"/>
    <property type="project" value="UniProtKB-UniRule"/>
</dbReference>
<evidence type="ECO:0000256" key="1">
    <source>
        <dbReference type="ARBA" id="ARBA00022642"/>
    </source>
</evidence>
<dbReference type="GO" id="GO:0005737">
    <property type="term" value="C:cytoplasm"/>
    <property type="evidence" value="ECO:0007669"/>
    <property type="project" value="UniProtKB-UniRule"/>
</dbReference>
<evidence type="ECO:0000256" key="4">
    <source>
        <dbReference type="HAMAP-Rule" id="MF_01970"/>
    </source>
</evidence>
<comment type="function">
    <text evidence="4 6">Catalyzes the cleavage of L-kynurenine (L-Kyn) and L-3-hydroxykynurenine (L-3OHKyn) into anthranilic acid (AA) and 3-hydroxyanthranilic acid (3-OHAA), respectively.</text>
</comment>
<dbReference type="GO" id="GO:0019805">
    <property type="term" value="P:quinolinate biosynthetic process"/>
    <property type="evidence" value="ECO:0007669"/>
    <property type="project" value="UniProtKB-UniRule"/>
</dbReference>
<comment type="pathway">
    <text evidence="4 6">Amino-acid degradation; L-kynurenine degradation; L-alanine and anthranilate from L-kynurenine: step 1/1.</text>
</comment>
<dbReference type="InterPro" id="IPR015421">
    <property type="entry name" value="PyrdxlP-dep_Trfase_major"/>
</dbReference>
<feature type="modified residue" description="N6-(pyridoxal phosphate)lysine" evidence="4">
    <location>
        <position position="238"/>
    </location>
</feature>
<dbReference type="UniPathway" id="UPA00334">
    <property type="reaction ID" value="UER00455"/>
</dbReference>
<comment type="similarity">
    <text evidence="4 6">Belongs to the kynureninase family.</text>
</comment>
<dbReference type="InterPro" id="IPR010111">
    <property type="entry name" value="Kynureninase"/>
</dbReference>
<feature type="binding site" evidence="4">
    <location>
        <position position="294"/>
    </location>
    <ligand>
        <name>pyridoxal 5'-phosphate</name>
        <dbReference type="ChEBI" id="CHEBI:597326"/>
    </ligand>
</feature>
<dbReference type="PANTHER" id="PTHR14084:SF0">
    <property type="entry name" value="KYNURENINASE"/>
    <property type="match status" value="1"/>
</dbReference>
<dbReference type="Pfam" id="PF22580">
    <property type="entry name" value="KYNU_C"/>
    <property type="match status" value="1"/>
</dbReference>
<feature type="binding site" evidence="4">
    <location>
        <position position="104"/>
    </location>
    <ligand>
        <name>pyridoxal 5'-phosphate</name>
        <dbReference type="ChEBI" id="CHEBI:597326"/>
    </ligand>
</feature>
<dbReference type="EC" id="3.7.1.3" evidence="4 5"/>
<evidence type="ECO:0000256" key="3">
    <source>
        <dbReference type="ARBA" id="ARBA00022898"/>
    </source>
</evidence>
<dbReference type="HAMAP" id="MF_01970">
    <property type="entry name" value="Kynureninase"/>
    <property type="match status" value="1"/>
</dbReference>
<comment type="catalytic activity">
    <reaction evidence="6">
        <text>3-hydroxy-L-kynurenine + H2O = 3-hydroxyanthranilate + L-alanine + H(+)</text>
        <dbReference type="Rhea" id="RHEA:25143"/>
        <dbReference type="ChEBI" id="CHEBI:15377"/>
        <dbReference type="ChEBI" id="CHEBI:15378"/>
        <dbReference type="ChEBI" id="CHEBI:36559"/>
        <dbReference type="ChEBI" id="CHEBI:57972"/>
        <dbReference type="ChEBI" id="CHEBI:58125"/>
        <dbReference type="EC" id="3.7.1.3"/>
    </reaction>
</comment>
<dbReference type="PANTHER" id="PTHR14084">
    <property type="entry name" value="KYNURENINASE"/>
    <property type="match status" value="1"/>
</dbReference>
<dbReference type="NCBIfam" id="TIGR01814">
    <property type="entry name" value="kynureninase"/>
    <property type="match status" value="1"/>
</dbReference>
<dbReference type="Proteomes" id="UP000287601">
    <property type="component" value="Chromosome"/>
</dbReference>
<feature type="binding site" evidence="4">
    <location>
        <position position="266"/>
    </location>
    <ligand>
        <name>pyridoxal 5'-phosphate</name>
        <dbReference type="ChEBI" id="CHEBI:597326"/>
    </ligand>
</feature>
<dbReference type="AlphaFoldDB" id="A0A410PVU2"/>
<dbReference type="GO" id="GO:0030429">
    <property type="term" value="F:kynureninase activity"/>
    <property type="evidence" value="ECO:0007669"/>
    <property type="project" value="UniProtKB-UniRule"/>
</dbReference>
<keyword evidence="1 4" id="KW-0662">Pyridine nucleotide biosynthesis</keyword>
<comment type="catalytic activity">
    <reaction evidence="4 6">
        <text>L-kynurenine + H2O = anthranilate + L-alanine + H(+)</text>
        <dbReference type="Rhea" id="RHEA:16813"/>
        <dbReference type="ChEBI" id="CHEBI:15377"/>
        <dbReference type="ChEBI" id="CHEBI:15378"/>
        <dbReference type="ChEBI" id="CHEBI:16567"/>
        <dbReference type="ChEBI" id="CHEBI:57959"/>
        <dbReference type="ChEBI" id="CHEBI:57972"/>
        <dbReference type="EC" id="3.7.1.3"/>
    </reaction>
</comment>
<protein>
    <recommendedName>
        <fullName evidence="4 5">Kynureninase</fullName>
        <ecNumber evidence="4 5">3.7.1.3</ecNumber>
    </recommendedName>
    <alternativeName>
        <fullName evidence="4">L-kynurenine hydrolase</fullName>
    </alternativeName>
</protein>
<dbReference type="Gene3D" id="3.90.1150.10">
    <property type="entry name" value="Aspartate Aminotransferase, domain 1"/>
    <property type="match status" value="1"/>
</dbReference>
<evidence type="ECO:0000256" key="5">
    <source>
        <dbReference type="NCBIfam" id="TIGR01814"/>
    </source>
</evidence>
<feature type="binding site" evidence="4">
    <location>
        <position position="237"/>
    </location>
    <ligand>
        <name>pyridoxal 5'-phosphate</name>
        <dbReference type="ChEBI" id="CHEBI:597326"/>
    </ligand>
</feature>
<name>A0A410PVU2_9FIRM</name>
<dbReference type="PIRSF" id="PIRSF038800">
    <property type="entry name" value="KYNU"/>
    <property type="match status" value="1"/>
</dbReference>
<dbReference type="GO" id="GO:0097053">
    <property type="term" value="P:L-kynurenine catabolic process"/>
    <property type="evidence" value="ECO:0007669"/>
    <property type="project" value="UniProtKB-UniRule"/>
</dbReference>
<dbReference type="KEGG" id="amij:EQM06_06965"/>
<comment type="pathway">
    <text evidence="4 6">Cofactor biosynthesis; NAD(+) biosynthesis; quinolinate from L-kynurenine: step 2/3.</text>
</comment>
<comment type="cofactor">
    <cofactor evidence="4 6">
        <name>pyridoxal 5'-phosphate</name>
        <dbReference type="ChEBI" id="CHEBI:597326"/>
    </cofactor>
</comment>
<dbReference type="OrthoDB" id="9812626at2"/>
<dbReference type="UniPathway" id="UPA00253">
    <property type="reaction ID" value="UER00329"/>
</dbReference>
<dbReference type="SUPFAM" id="SSF53383">
    <property type="entry name" value="PLP-dependent transferases"/>
    <property type="match status" value="1"/>
</dbReference>
<dbReference type="InterPro" id="IPR015424">
    <property type="entry name" value="PyrdxlP-dep_Trfase"/>
</dbReference>
<dbReference type="Gene3D" id="3.40.640.10">
    <property type="entry name" value="Type I PLP-dependent aspartate aminotransferase-like (Major domain)"/>
    <property type="match status" value="1"/>
</dbReference>
<gene>
    <name evidence="4 7" type="primary">kynU</name>
    <name evidence="7" type="ORF">EQM06_06965</name>
</gene>
<feature type="binding site" evidence="4">
    <location>
        <position position="212"/>
    </location>
    <ligand>
        <name>pyridoxal 5'-phosphate</name>
        <dbReference type="ChEBI" id="CHEBI:597326"/>
    </ligand>
</feature>
<evidence type="ECO:0000256" key="2">
    <source>
        <dbReference type="ARBA" id="ARBA00022801"/>
    </source>
</evidence>
<proteinExistence type="inferred from homology"/>
<evidence type="ECO:0000313" key="7">
    <source>
        <dbReference type="EMBL" id="QAT42996.1"/>
    </source>
</evidence>
<dbReference type="GO" id="GO:0019441">
    <property type="term" value="P:L-tryptophan catabolic process to kynurenine"/>
    <property type="evidence" value="ECO:0007669"/>
    <property type="project" value="TreeGrafter"/>
</dbReference>
<keyword evidence="2 4" id="KW-0378">Hydrolase</keyword>
<organism evidence="7 8">
    <name type="scientific">Aminipila luticellarii</name>
    <dbReference type="NCBI Taxonomy" id="2507160"/>
    <lineage>
        <taxon>Bacteria</taxon>
        <taxon>Bacillati</taxon>
        <taxon>Bacillota</taxon>
        <taxon>Clostridia</taxon>
        <taxon>Peptostreptococcales</taxon>
        <taxon>Anaerovoracaceae</taxon>
        <taxon>Aminipila</taxon>
    </lineage>
</organism>
<keyword evidence="3 4" id="KW-0663">Pyridoxal phosphate</keyword>
<reference evidence="7 8" key="1">
    <citation type="submission" date="2019-01" db="EMBL/GenBank/DDBJ databases">
        <title>Draft genomes of a novel of Aminipila strains.</title>
        <authorList>
            <person name="Ma S."/>
        </authorList>
    </citation>
    <scope>NUCLEOTIDE SEQUENCE [LARGE SCALE GENOMIC DNA]</scope>
    <source>
        <strain evidence="8">JN-39</strain>
    </source>
</reference>
<comment type="caution">
    <text evidence="4">Lacks conserved residue(s) required for the propagation of feature annotation.</text>
</comment>
<dbReference type="GO" id="GO:0043420">
    <property type="term" value="P:anthranilate metabolic process"/>
    <property type="evidence" value="ECO:0007669"/>
    <property type="project" value="TreeGrafter"/>
</dbReference>
<evidence type="ECO:0000256" key="6">
    <source>
        <dbReference type="PIRNR" id="PIRNR038800"/>
    </source>
</evidence>